<dbReference type="AlphaFoldDB" id="A0A0F4G9C1"/>
<reference evidence="2 3" key="1">
    <citation type="submission" date="2015-03" db="EMBL/GenBank/DDBJ databases">
        <title>RNA-seq based gene annotation and comparative genomics of four Zymoseptoria species reveal species-specific pathogenicity related genes and transposable element activity.</title>
        <authorList>
            <person name="Grandaubert J."/>
            <person name="Bhattacharyya A."/>
            <person name="Stukenbrock E.H."/>
        </authorList>
    </citation>
    <scope>NUCLEOTIDE SEQUENCE [LARGE SCALE GENOMIC DNA]</scope>
    <source>
        <strain evidence="2 3">Zb18110</strain>
    </source>
</reference>
<dbReference type="InterPro" id="IPR056632">
    <property type="entry name" value="DUF7730"/>
</dbReference>
<protein>
    <recommendedName>
        <fullName evidence="1">DUF7730 domain-containing protein</fullName>
    </recommendedName>
</protein>
<dbReference type="Pfam" id="PF24864">
    <property type="entry name" value="DUF7730"/>
    <property type="match status" value="1"/>
</dbReference>
<dbReference type="STRING" id="1047168.A0A0F4G9C1"/>
<dbReference type="PANTHER" id="PTHR38790:SF9">
    <property type="entry name" value="F-BOX DOMAIN-CONTAINING PROTEIN"/>
    <property type="match status" value="1"/>
</dbReference>
<organism evidence="2 3">
    <name type="scientific">Zymoseptoria brevis</name>
    <dbReference type="NCBI Taxonomy" id="1047168"/>
    <lineage>
        <taxon>Eukaryota</taxon>
        <taxon>Fungi</taxon>
        <taxon>Dikarya</taxon>
        <taxon>Ascomycota</taxon>
        <taxon>Pezizomycotina</taxon>
        <taxon>Dothideomycetes</taxon>
        <taxon>Dothideomycetidae</taxon>
        <taxon>Mycosphaerellales</taxon>
        <taxon>Mycosphaerellaceae</taxon>
        <taxon>Zymoseptoria</taxon>
    </lineage>
</organism>
<gene>
    <name evidence="2" type="ORF">TI39_contig4231g00002</name>
</gene>
<feature type="domain" description="DUF7730" evidence="1">
    <location>
        <begin position="78"/>
        <end position="259"/>
    </location>
</feature>
<keyword evidence="3" id="KW-1185">Reference proteome</keyword>
<sequence>MAYWGDIALKTWVNISPSSQWANRQVEPYLGLPFGGYLQGAPPRRQRALTGPLDPSQDSIWHRMQIFSSLDTEQRTDEQTECAFLSKLPYDVRLIIYEMVLGGNVLHLSAQKPGSRIVHYVCKQPDKIAEQDLHHTCSDYSNGRPSSAPREHYPQATGLLPLLVTCRRIYSEAIGTLYSANTFEFTQNFAAFSLLKYIIPSQRLPCFRYLRLHMRIPRHPSLNSRATRDWQNLWAFFRDEMSGLQDLYLELQMLQPMEEQIQATEDNDAEHWIKPIVVMALDAYRRRGCKVELETRRVRHEPANLYKGIVQTNGGNDEDMLLRLTCVSLHEHIRLSLG</sequence>
<accession>A0A0F4G9C1</accession>
<proteinExistence type="predicted"/>
<evidence type="ECO:0000313" key="3">
    <source>
        <dbReference type="Proteomes" id="UP000033647"/>
    </source>
</evidence>
<dbReference type="EMBL" id="LAFY01004190">
    <property type="protein sequence ID" value="KJX93951.1"/>
    <property type="molecule type" value="Genomic_DNA"/>
</dbReference>
<name>A0A0F4G9C1_9PEZI</name>
<evidence type="ECO:0000259" key="1">
    <source>
        <dbReference type="Pfam" id="PF24864"/>
    </source>
</evidence>
<comment type="caution">
    <text evidence="2">The sequence shown here is derived from an EMBL/GenBank/DDBJ whole genome shotgun (WGS) entry which is preliminary data.</text>
</comment>
<dbReference type="PANTHER" id="PTHR38790">
    <property type="entry name" value="2EXR DOMAIN-CONTAINING PROTEIN-RELATED"/>
    <property type="match status" value="1"/>
</dbReference>
<dbReference type="Proteomes" id="UP000033647">
    <property type="component" value="Unassembled WGS sequence"/>
</dbReference>
<dbReference type="OrthoDB" id="10256725at2759"/>
<evidence type="ECO:0000313" key="2">
    <source>
        <dbReference type="EMBL" id="KJX93951.1"/>
    </source>
</evidence>